<dbReference type="PANTHER" id="PTHR14359">
    <property type="entry name" value="HOMO-OLIGOMERIC FLAVIN CONTAINING CYS DECARBOXYLASE FAMILY"/>
    <property type="match status" value="1"/>
</dbReference>
<feature type="domain" description="Flavoprotein" evidence="1">
    <location>
        <begin position="11"/>
        <end position="106"/>
    </location>
</feature>
<sequence length="172" mass="17991">MTETTAPFLYVVVCAAGAADGVGGLIGAAQDLGWEVGVIATPTALGSEFFDVDDVVTRTGRPVRSEWRTPADPRPFPPADAMVVVPATFNTVNKWAGGIADTLAVATLCEAYGAGVPVLALPSVNGPLAKHPAYEASVRRLRDMGVRFAEGDFGWDAARAALARLPVRRVGR</sequence>
<dbReference type="InterPro" id="IPR003382">
    <property type="entry name" value="Flavoprotein"/>
</dbReference>
<protein>
    <submittedName>
        <fullName evidence="2">Flavoprotein</fullName>
    </submittedName>
</protein>
<organism evidence="2 3">
    <name type="scientific">Streptomyces xanthii</name>
    <dbReference type="NCBI Taxonomy" id="2768069"/>
    <lineage>
        <taxon>Bacteria</taxon>
        <taxon>Bacillati</taxon>
        <taxon>Actinomycetota</taxon>
        <taxon>Actinomycetes</taxon>
        <taxon>Kitasatosporales</taxon>
        <taxon>Streptomycetaceae</taxon>
        <taxon>Streptomyces</taxon>
    </lineage>
</organism>
<dbReference type="EMBL" id="CP061281">
    <property type="protein sequence ID" value="QNS02848.1"/>
    <property type="molecule type" value="Genomic_DNA"/>
</dbReference>
<dbReference type="GO" id="GO:0015937">
    <property type="term" value="P:coenzyme A biosynthetic process"/>
    <property type="evidence" value="ECO:0007669"/>
    <property type="project" value="TreeGrafter"/>
</dbReference>
<dbReference type="Pfam" id="PF02441">
    <property type="entry name" value="Flavoprotein"/>
    <property type="match status" value="1"/>
</dbReference>
<keyword evidence="3" id="KW-1185">Reference proteome</keyword>
<dbReference type="SUPFAM" id="SSF52507">
    <property type="entry name" value="Homo-oligomeric flavin-containing Cys decarboxylases, HFCD"/>
    <property type="match status" value="1"/>
</dbReference>
<accession>A0A7H1B293</accession>
<gene>
    <name evidence="2" type="ORF">IAG42_03885</name>
</gene>
<name>A0A7H1B293_9ACTN</name>
<dbReference type="GO" id="GO:0071513">
    <property type="term" value="C:phosphopantothenoylcysteine decarboxylase complex"/>
    <property type="evidence" value="ECO:0007669"/>
    <property type="project" value="TreeGrafter"/>
</dbReference>
<proteinExistence type="predicted"/>
<dbReference type="KEGG" id="sxn:IAG42_03885"/>
<dbReference type="GO" id="GO:0010181">
    <property type="term" value="F:FMN binding"/>
    <property type="evidence" value="ECO:0007669"/>
    <property type="project" value="TreeGrafter"/>
</dbReference>
<reference evidence="2 3" key="1">
    <citation type="submission" date="2020-09" db="EMBL/GenBank/DDBJ databases">
        <title>A novel species.</title>
        <authorList>
            <person name="Gao J."/>
        </authorList>
    </citation>
    <scope>NUCLEOTIDE SEQUENCE [LARGE SCALE GENOMIC DNA]</scope>
    <source>
        <strain evidence="2 3">CRXT-Y-14</strain>
    </source>
</reference>
<evidence type="ECO:0000259" key="1">
    <source>
        <dbReference type="Pfam" id="PF02441"/>
    </source>
</evidence>
<evidence type="ECO:0000313" key="2">
    <source>
        <dbReference type="EMBL" id="QNS02848.1"/>
    </source>
</evidence>
<dbReference type="InterPro" id="IPR036551">
    <property type="entry name" value="Flavin_trans-like"/>
</dbReference>
<dbReference type="PANTHER" id="PTHR14359:SF6">
    <property type="entry name" value="PHOSPHOPANTOTHENOYLCYSTEINE DECARBOXYLASE"/>
    <property type="match status" value="1"/>
</dbReference>
<dbReference type="Proteomes" id="UP000516428">
    <property type="component" value="Chromosome"/>
</dbReference>
<dbReference type="Gene3D" id="3.40.50.1950">
    <property type="entry name" value="Flavin prenyltransferase-like"/>
    <property type="match status" value="1"/>
</dbReference>
<dbReference type="AlphaFoldDB" id="A0A7H1B293"/>
<evidence type="ECO:0000313" key="3">
    <source>
        <dbReference type="Proteomes" id="UP000516428"/>
    </source>
</evidence>
<dbReference type="GO" id="GO:0004633">
    <property type="term" value="F:phosphopantothenoylcysteine decarboxylase activity"/>
    <property type="evidence" value="ECO:0007669"/>
    <property type="project" value="TreeGrafter"/>
</dbReference>
<dbReference type="RefSeq" id="WP_188335603.1">
    <property type="nucleotide sequence ID" value="NZ_CP061281.1"/>
</dbReference>